<dbReference type="PANTHER" id="PTHR40061:SF1">
    <property type="entry name" value="SPORULATION PROTEIN YLMC-RELATED"/>
    <property type="match status" value="1"/>
</dbReference>
<name>A0A9D2JPF2_9FIRM</name>
<reference evidence="2" key="2">
    <citation type="submission" date="2021-04" db="EMBL/GenBank/DDBJ databases">
        <authorList>
            <person name="Gilroy R."/>
        </authorList>
    </citation>
    <scope>NUCLEOTIDE SEQUENCE</scope>
    <source>
        <strain evidence="2">CHK188-11489</strain>
    </source>
</reference>
<accession>A0A9D2JPF2</accession>
<dbReference type="InterPro" id="IPR014238">
    <property type="entry name" value="Spore_YlmC/YmxH"/>
</dbReference>
<gene>
    <name evidence="2" type="ORF">H9724_05985</name>
</gene>
<comment type="caution">
    <text evidence="2">The sequence shown here is derived from an EMBL/GenBank/DDBJ whole genome shotgun (WGS) entry which is preliminary data.</text>
</comment>
<dbReference type="SUPFAM" id="SSF50346">
    <property type="entry name" value="PRC-barrel domain"/>
    <property type="match status" value="1"/>
</dbReference>
<dbReference type="Gene3D" id="2.30.30.240">
    <property type="entry name" value="PRC-barrel domain"/>
    <property type="match status" value="1"/>
</dbReference>
<dbReference type="AlphaFoldDB" id="A0A9D2JPF2"/>
<evidence type="ECO:0000313" key="3">
    <source>
        <dbReference type="Proteomes" id="UP000824105"/>
    </source>
</evidence>
<evidence type="ECO:0000259" key="1">
    <source>
        <dbReference type="Pfam" id="PF05239"/>
    </source>
</evidence>
<protein>
    <submittedName>
        <fullName evidence="2">YlmC/YmxH family sporulation protein</fullName>
    </submittedName>
</protein>
<dbReference type="Pfam" id="PF05239">
    <property type="entry name" value="PRC"/>
    <property type="match status" value="1"/>
</dbReference>
<dbReference type="NCBIfam" id="TIGR02888">
    <property type="entry name" value="spore_YlmC_YmxH"/>
    <property type="match status" value="1"/>
</dbReference>
<reference evidence="2" key="1">
    <citation type="journal article" date="2021" name="PeerJ">
        <title>Extensive microbial diversity within the chicken gut microbiome revealed by metagenomics and culture.</title>
        <authorList>
            <person name="Gilroy R."/>
            <person name="Ravi A."/>
            <person name="Getino M."/>
            <person name="Pursley I."/>
            <person name="Horton D.L."/>
            <person name="Alikhan N.F."/>
            <person name="Baker D."/>
            <person name="Gharbi K."/>
            <person name="Hall N."/>
            <person name="Watson M."/>
            <person name="Adriaenssens E.M."/>
            <person name="Foster-Nyarko E."/>
            <person name="Jarju S."/>
            <person name="Secka A."/>
            <person name="Antonio M."/>
            <person name="Oren A."/>
            <person name="Chaudhuri R.R."/>
            <person name="La Ragione R."/>
            <person name="Hildebrand F."/>
            <person name="Pallen M.J."/>
        </authorList>
    </citation>
    <scope>NUCLEOTIDE SEQUENCE</scope>
    <source>
        <strain evidence="2">CHK188-11489</strain>
    </source>
</reference>
<dbReference type="InterPro" id="IPR011033">
    <property type="entry name" value="PRC_barrel-like_sf"/>
</dbReference>
<dbReference type="InterPro" id="IPR027275">
    <property type="entry name" value="PRC-brl_dom"/>
</dbReference>
<dbReference type="Proteomes" id="UP000824105">
    <property type="component" value="Unassembled WGS sequence"/>
</dbReference>
<proteinExistence type="predicted"/>
<organism evidence="2 3">
    <name type="scientific">Candidatus Gemmiger avistercoris</name>
    <dbReference type="NCBI Taxonomy" id="2838606"/>
    <lineage>
        <taxon>Bacteria</taxon>
        <taxon>Bacillati</taxon>
        <taxon>Bacillota</taxon>
        <taxon>Clostridia</taxon>
        <taxon>Eubacteriales</taxon>
        <taxon>Gemmiger</taxon>
    </lineage>
</organism>
<sequence length="89" mass="10071">MTLRELSEKDVIQIQTGEKLGRIDDVIFDEGNAALQSVVLRGRSHFFGLMGYDEDLVIPWHSIKKIGVDAIMTDVETDPVRPGSRRRCQ</sequence>
<evidence type="ECO:0000313" key="2">
    <source>
        <dbReference type="EMBL" id="HIZ62301.1"/>
    </source>
</evidence>
<dbReference type="EMBL" id="DXBF01000054">
    <property type="protein sequence ID" value="HIZ62301.1"/>
    <property type="molecule type" value="Genomic_DNA"/>
</dbReference>
<feature type="domain" description="PRC-barrel" evidence="1">
    <location>
        <begin position="2"/>
        <end position="75"/>
    </location>
</feature>
<dbReference type="PANTHER" id="PTHR40061">
    <property type="entry name" value="SPORULATION PROTEIN YLMC-RELATED"/>
    <property type="match status" value="1"/>
</dbReference>